<feature type="transmembrane region" description="Helical" evidence="2">
    <location>
        <begin position="607"/>
        <end position="628"/>
    </location>
</feature>
<name>A0ABP6RD89_9MICC</name>
<feature type="transmembrane region" description="Helical" evidence="2">
    <location>
        <begin position="833"/>
        <end position="852"/>
    </location>
</feature>
<feature type="transmembrane region" description="Helical" evidence="2">
    <location>
        <begin position="798"/>
        <end position="821"/>
    </location>
</feature>
<feature type="transmembrane region" description="Helical" evidence="2">
    <location>
        <begin position="1192"/>
        <end position="1213"/>
    </location>
</feature>
<feature type="transmembrane region" description="Helical" evidence="2">
    <location>
        <begin position="570"/>
        <end position="595"/>
    </location>
</feature>
<feature type="transmembrane region" description="Helical" evidence="2">
    <location>
        <begin position="539"/>
        <end position="564"/>
    </location>
</feature>
<evidence type="ECO:0000313" key="3">
    <source>
        <dbReference type="EMBL" id="GAA3284961.1"/>
    </source>
</evidence>
<evidence type="ECO:0008006" key="5">
    <source>
        <dbReference type="Google" id="ProtNLM"/>
    </source>
</evidence>
<reference evidence="4" key="1">
    <citation type="journal article" date="2019" name="Int. J. Syst. Evol. Microbiol.">
        <title>The Global Catalogue of Microorganisms (GCM) 10K type strain sequencing project: providing services to taxonomists for standard genome sequencing and annotation.</title>
        <authorList>
            <consortium name="The Broad Institute Genomics Platform"/>
            <consortium name="The Broad Institute Genome Sequencing Center for Infectious Disease"/>
            <person name="Wu L."/>
            <person name="Ma J."/>
        </authorList>
    </citation>
    <scope>NUCLEOTIDE SEQUENCE [LARGE SCALE GENOMIC DNA]</scope>
    <source>
        <strain evidence="4">JCM 11483</strain>
    </source>
</reference>
<proteinExistence type="predicted"/>
<protein>
    <recommendedName>
        <fullName evidence="5">Glycosyltransferase family 2 protein</fullName>
    </recommendedName>
</protein>
<feature type="transmembrane region" description="Helical" evidence="2">
    <location>
        <begin position="764"/>
        <end position="786"/>
    </location>
</feature>
<feature type="transmembrane region" description="Helical" evidence="2">
    <location>
        <begin position="864"/>
        <end position="887"/>
    </location>
</feature>
<keyword evidence="2" id="KW-1133">Transmembrane helix</keyword>
<evidence type="ECO:0000256" key="2">
    <source>
        <dbReference type="SAM" id="Phobius"/>
    </source>
</evidence>
<evidence type="ECO:0000313" key="4">
    <source>
        <dbReference type="Proteomes" id="UP001501736"/>
    </source>
</evidence>
<organism evidence="3 4">
    <name type="scientific">Nesterenkonia halobia</name>
    <dbReference type="NCBI Taxonomy" id="37922"/>
    <lineage>
        <taxon>Bacteria</taxon>
        <taxon>Bacillati</taxon>
        <taxon>Actinomycetota</taxon>
        <taxon>Actinomycetes</taxon>
        <taxon>Micrococcales</taxon>
        <taxon>Micrococcaceae</taxon>
        <taxon>Nesterenkonia</taxon>
    </lineage>
</organism>
<dbReference type="SUPFAM" id="SSF53448">
    <property type="entry name" value="Nucleotide-diphospho-sugar transferases"/>
    <property type="match status" value="1"/>
</dbReference>
<evidence type="ECO:0000256" key="1">
    <source>
        <dbReference type="SAM" id="MobiDB-lite"/>
    </source>
</evidence>
<dbReference type="Proteomes" id="UP001501736">
    <property type="component" value="Unassembled WGS sequence"/>
</dbReference>
<sequence>MPGLCAGQRRAIRDLGRHVRARAPQAEEASGLIAALAAPHIAAVVLSAGGDSASGERRAVAQLRAALEAQTRAPDTIIELSAPGFRGPEDLSRSLQSRLLRDPAHARRISTRGVAGERVTPLWRSLERQLPEGFAGRHQWLWILTADSLPAPDALEQLVERLLTVTDEETHAALQIVGAEQLHAAPDGVDDARDVGADGPDRLVDVGLSSARSGEVVPTTEPMELDQGQYDGRDAVGAASLHGMLVHAPLFGDLGGFDPTISGDHAAARFADRAREVGAHVVVAPQARIRRLTPPRREQVHRLGGTLHLPAEQRIGQIRRRLAEVPLLATPVIWLGGWLAALLRLVGLTAVKAPDAGVGELVASARALLNLRALVQTRRFAAQGRRAVLERLRRDERLASTRAARELVRDGRRTSRRLRLPAATVRAERRRSLTAQTVAPPSGDGGAQDAAMLAGGSGDGDFDQLASRRSGDRLGLFLLLLGLTALSLLVHRGLLGAEAVVGGAALPVSDTIGEVFAETTSLVATDGLGRLAAANPFDLVLLVLSVLSAGQASAVLVWLTILALPLAALTAWAAAGVVTAAATARILAALLWVAVPSLHTALGEGRLGAVIAHILLPLVVRLGVRAAGRRPAAAGPEARGGASSWEHAAGTALLLAAVTAAAPILLLPATLVCVLAALTRGGRTFWLIPLPSLALAAPMLGAAALTGQNVLGVLFSAPTRLLAADPAPLWQQLLGHARAVDPAAGLSVGPDLDWLPELLSTPHWALRLMLVIGLPLLLLGLAGLLLPGLHAAGPRSAGVRGVAGTLLLTLLVSAAAGLVAVGDDGVELTPAHAAPLVSVMMLCLLLGASRLLDGLPRALPRAGSAAGPVLATLLVLAVVASVGSWAAPRVLEGSGSRPALTAMTAEPAAIRAGTVRQLPATAADQGEGPAALRTLVLTSSADGVVGELVAGSGRTLDSARSALTAGDAPLWTDPELLPTWLGGGDGAAVEEPVQGSVAELSPGRARTGQLISALITPGAAEVPALMEELAVGFVVVDGPGDGALAGAVDTAAGLVGVGPTDQGQLWRADLEDAAGLPRAASMSGAATSWARLVDAEGTTLALLPADGGRVDVDLDALAAPDGGEGLSAEAAAGDVHVQLATAPAAGWSAELDGEPLESLAGGSGEGPPLWGQQFRLPEGELSGELVVEHGSVWRAPALIAVAAVLVLVALIAVPLPRRVRLLPVATRGELGDRPAARSEGEA</sequence>
<dbReference type="InterPro" id="IPR029044">
    <property type="entry name" value="Nucleotide-diphossugar_trans"/>
</dbReference>
<keyword evidence="2" id="KW-0472">Membrane</keyword>
<keyword evidence="2" id="KW-0812">Transmembrane</keyword>
<comment type="caution">
    <text evidence="3">The sequence shown here is derived from an EMBL/GenBank/DDBJ whole genome shotgun (WGS) entry which is preliminary data.</text>
</comment>
<keyword evidence="4" id="KW-1185">Reference proteome</keyword>
<feature type="transmembrane region" description="Helical" evidence="2">
    <location>
        <begin position="474"/>
        <end position="490"/>
    </location>
</feature>
<accession>A0ABP6RD89</accession>
<feature type="transmembrane region" description="Helical" evidence="2">
    <location>
        <begin position="648"/>
        <end position="678"/>
    </location>
</feature>
<feature type="region of interest" description="Disordered" evidence="1">
    <location>
        <begin position="429"/>
        <end position="451"/>
    </location>
</feature>
<dbReference type="EMBL" id="BAAAYG010000005">
    <property type="protein sequence ID" value="GAA3284961.1"/>
    <property type="molecule type" value="Genomic_DNA"/>
</dbReference>
<dbReference type="RefSeq" id="WP_344720123.1">
    <property type="nucleotide sequence ID" value="NZ_BAAAYG010000005.1"/>
</dbReference>
<feature type="transmembrane region" description="Helical" evidence="2">
    <location>
        <begin position="685"/>
        <end position="705"/>
    </location>
</feature>
<gene>
    <name evidence="3" type="ORF">GCM10020260_16560</name>
</gene>